<feature type="transmembrane region" description="Helical" evidence="1">
    <location>
        <begin position="141"/>
        <end position="162"/>
    </location>
</feature>
<proteinExistence type="predicted"/>
<dbReference type="AlphaFoldDB" id="A0A5C8JDI8"/>
<feature type="transmembrane region" description="Helical" evidence="1">
    <location>
        <begin position="182"/>
        <end position="200"/>
    </location>
</feature>
<dbReference type="OrthoDB" id="9813435at2"/>
<protein>
    <submittedName>
        <fullName evidence="3">S1 family peptidase</fullName>
    </submittedName>
</protein>
<keyword evidence="1" id="KW-1133">Transmembrane helix</keyword>
<feature type="transmembrane region" description="Helical" evidence="1">
    <location>
        <begin position="16"/>
        <end position="34"/>
    </location>
</feature>
<dbReference type="GO" id="GO:0004252">
    <property type="term" value="F:serine-type endopeptidase activity"/>
    <property type="evidence" value="ECO:0007669"/>
    <property type="project" value="InterPro"/>
</dbReference>
<evidence type="ECO:0000313" key="3">
    <source>
        <dbReference type="EMBL" id="TXK36465.1"/>
    </source>
</evidence>
<sequence>MLTSIPSIFKNENRNWFYIFGSIFIVLVMIYLLLHNMIQGEEIINFTKAEIANIEAIIDNTSSQLDSTGKSKRNLDIDEREVVKANIREYIVSRYSLTEEFSKTNFGLFLTQYANAGFPTSFLSEYKLKVKSYFWLTENEVFLEIIFWSLFGVLCSLFYYISEAMATGTFEPEQEYVHAAKLFYAPLTALVIYFSINALISNGEVNLNSLRHGLIILSYILGFFSGRTIELLSRLKDLLLPTGNREKETGRTASGKIFEQLTEDEQHTLILKAIEANDEKWRSKYPNIQAIGSGKKYIDEKKTNLNAIIFTVTNKEDDLNSLDKVPEYVAYDGYQIATDVQEVPALITSQSIRALGSGVSRIDSDKFGTIGLKVYRSEGDHKKFFILSCYHVLCRTELLKQELTVSDPHSVNAPEVVCPCKKDDASVMDNIVGKVEFGKLNSYLDAAIAKLPYGSMIENKIGSITNPSAIYDLKKDDEDNNFYVQTWGWTSKYSTGKVKKIYDNPNIIYEAIGPKVLKELIQVEKISANGDSGAPVFTMAGEVVGIIVGGDNNKISYVLPIRTIINGLNIKL</sequence>
<dbReference type="InterPro" id="IPR001254">
    <property type="entry name" value="Trypsin_dom"/>
</dbReference>
<keyword evidence="4" id="KW-1185">Reference proteome</keyword>
<dbReference type="Proteomes" id="UP000321926">
    <property type="component" value="Unassembled WGS sequence"/>
</dbReference>
<dbReference type="InterPro" id="IPR009003">
    <property type="entry name" value="Peptidase_S1_PA"/>
</dbReference>
<organism evidence="3 4">
    <name type="scientific">Pontibacter qinzhouensis</name>
    <dbReference type="NCBI Taxonomy" id="2603253"/>
    <lineage>
        <taxon>Bacteria</taxon>
        <taxon>Pseudomonadati</taxon>
        <taxon>Bacteroidota</taxon>
        <taxon>Cytophagia</taxon>
        <taxon>Cytophagales</taxon>
        <taxon>Hymenobacteraceae</taxon>
        <taxon>Pontibacter</taxon>
    </lineage>
</organism>
<reference evidence="3 4" key="1">
    <citation type="submission" date="2019-08" db="EMBL/GenBank/DDBJ databases">
        <authorList>
            <person name="Shi S."/>
        </authorList>
    </citation>
    <scope>NUCLEOTIDE SEQUENCE [LARGE SCALE GENOMIC DNA]</scope>
    <source>
        <strain evidence="3 4">GY10130</strain>
    </source>
</reference>
<feature type="transmembrane region" description="Helical" evidence="1">
    <location>
        <begin position="212"/>
        <end position="229"/>
    </location>
</feature>
<dbReference type="Pfam" id="PF00089">
    <property type="entry name" value="Trypsin"/>
    <property type="match status" value="1"/>
</dbReference>
<comment type="caution">
    <text evidence="3">The sequence shown here is derived from an EMBL/GenBank/DDBJ whole genome shotgun (WGS) entry which is preliminary data.</text>
</comment>
<evidence type="ECO:0000259" key="2">
    <source>
        <dbReference type="Pfam" id="PF00089"/>
    </source>
</evidence>
<dbReference type="RefSeq" id="WP_147923120.1">
    <property type="nucleotide sequence ID" value="NZ_VRTY01000079.1"/>
</dbReference>
<evidence type="ECO:0000256" key="1">
    <source>
        <dbReference type="SAM" id="Phobius"/>
    </source>
</evidence>
<dbReference type="GO" id="GO:0006508">
    <property type="term" value="P:proteolysis"/>
    <property type="evidence" value="ECO:0007669"/>
    <property type="project" value="InterPro"/>
</dbReference>
<name>A0A5C8JDI8_9BACT</name>
<keyword evidence="1" id="KW-0812">Transmembrane</keyword>
<gene>
    <name evidence="3" type="ORF">FVR03_17805</name>
</gene>
<keyword evidence="1" id="KW-0472">Membrane</keyword>
<dbReference type="InterPro" id="IPR043504">
    <property type="entry name" value="Peptidase_S1_PA_chymotrypsin"/>
</dbReference>
<accession>A0A5C8JDI8</accession>
<dbReference type="EMBL" id="VRTY01000079">
    <property type="protein sequence ID" value="TXK36465.1"/>
    <property type="molecule type" value="Genomic_DNA"/>
</dbReference>
<dbReference type="SUPFAM" id="SSF50494">
    <property type="entry name" value="Trypsin-like serine proteases"/>
    <property type="match status" value="1"/>
</dbReference>
<dbReference type="Gene3D" id="2.40.10.10">
    <property type="entry name" value="Trypsin-like serine proteases"/>
    <property type="match status" value="1"/>
</dbReference>
<feature type="domain" description="Peptidase S1" evidence="2">
    <location>
        <begin position="445"/>
        <end position="554"/>
    </location>
</feature>
<evidence type="ECO:0000313" key="4">
    <source>
        <dbReference type="Proteomes" id="UP000321926"/>
    </source>
</evidence>